<dbReference type="InterPro" id="IPR027417">
    <property type="entry name" value="P-loop_NTPase"/>
</dbReference>
<keyword evidence="7" id="KW-0547">Nucleotide-binding</keyword>
<comment type="caution">
    <text evidence="23">The sequence shown here is derived from an EMBL/GenBank/DDBJ whole genome shotgun (WGS) entry which is preliminary data.</text>
</comment>
<reference evidence="23 24" key="1">
    <citation type="submission" date="2020-02" db="EMBL/GenBank/DDBJ databases">
        <authorList>
            <person name="Kim M.K."/>
        </authorList>
    </citation>
    <scope>NUCLEOTIDE SEQUENCE [LARGE SCALE GENOMIC DNA]</scope>
    <source>
        <strain evidence="23 24">17J57-3</strain>
    </source>
</reference>
<evidence type="ECO:0000259" key="22">
    <source>
        <dbReference type="Pfam" id="PF13807"/>
    </source>
</evidence>
<comment type="subcellular location">
    <subcellularLocation>
        <location evidence="1">Cell inner membrane</location>
        <topology evidence="1">Multi-pass membrane protein</topology>
    </subcellularLocation>
</comment>
<evidence type="ECO:0000256" key="2">
    <source>
        <dbReference type="ARBA" id="ARBA00008883"/>
    </source>
</evidence>
<evidence type="ECO:0000256" key="7">
    <source>
        <dbReference type="ARBA" id="ARBA00022741"/>
    </source>
</evidence>
<comment type="function">
    <text evidence="15">Probably involved in polymerization and/or export of exopolysaccharide EPS I which functions as a virulence factor. May be involved in an ATP-dependent process in the pathway for EPS I production, possibly export of the trimeric repeat units across the inner membrane or their polymerization.</text>
</comment>
<dbReference type="Pfam" id="PF23607">
    <property type="entry name" value="WZC_N"/>
    <property type="match status" value="1"/>
</dbReference>
<dbReference type="SUPFAM" id="SSF52540">
    <property type="entry name" value="P-loop containing nucleoside triphosphate hydrolases"/>
    <property type="match status" value="1"/>
</dbReference>
<dbReference type="InterPro" id="IPR032807">
    <property type="entry name" value="GNVR"/>
</dbReference>
<dbReference type="InterPro" id="IPR005702">
    <property type="entry name" value="Wzc-like_C"/>
</dbReference>
<evidence type="ECO:0000256" key="4">
    <source>
        <dbReference type="ARBA" id="ARBA00022519"/>
    </source>
</evidence>
<keyword evidence="10 19" id="KW-1133">Transmembrane helix</keyword>
<organism evidence="23 24">
    <name type="scientific">Noviherbaspirillum galbum</name>
    <dbReference type="NCBI Taxonomy" id="2709383"/>
    <lineage>
        <taxon>Bacteria</taxon>
        <taxon>Pseudomonadati</taxon>
        <taxon>Pseudomonadota</taxon>
        <taxon>Betaproteobacteria</taxon>
        <taxon>Burkholderiales</taxon>
        <taxon>Oxalobacteraceae</taxon>
        <taxon>Noviherbaspirillum</taxon>
    </lineage>
</organism>
<feature type="transmembrane region" description="Helical" evidence="19">
    <location>
        <begin position="451"/>
        <end position="470"/>
    </location>
</feature>
<dbReference type="InterPro" id="IPR025669">
    <property type="entry name" value="AAA_dom"/>
</dbReference>
<keyword evidence="11 19" id="KW-0472">Membrane</keyword>
<feature type="transmembrane region" description="Helical" evidence="19">
    <location>
        <begin position="35"/>
        <end position="54"/>
    </location>
</feature>
<dbReference type="EMBL" id="JAAIVB010000007">
    <property type="protein sequence ID" value="NEX59633.1"/>
    <property type="molecule type" value="Genomic_DNA"/>
</dbReference>
<evidence type="ECO:0000259" key="21">
    <source>
        <dbReference type="Pfam" id="PF13614"/>
    </source>
</evidence>
<dbReference type="Pfam" id="PF02706">
    <property type="entry name" value="Wzz"/>
    <property type="match status" value="1"/>
</dbReference>
<dbReference type="CDD" id="cd05387">
    <property type="entry name" value="BY-kinase"/>
    <property type="match status" value="1"/>
</dbReference>
<dbReference type="FunFam" id="3.40.50.300:FF:000527">
    <property type="entry name" value="Tyrosine-protein kinase etk"/>
    <property type="match status" value="1"/>
</dbReference>
<feature type="domain" description="Polysaccharide chain length determinant N-terminal" evidence="20">
    <location>
        <begin position="20"/>
        <end position="112"/>
    </location>
</feature>
<keyword evidence="13" id="KW-0270">Exopolysaccharide synthesis</keyword>
<evidence type="ECO:0000256" key="5">
    <source>
        <dbReference type="ARBA" id="ARBA00022679"/>
    </source>
</evidence>
<evidence type="ECO:0000256" key="3">
    <source>
        <dbReference type="ARBA" id="ARBA00022475"/>
    </source>
</evidence>
<keyword evidence="6 19" id="KW-0812">Transmembrane</keyword>
<gene>
    <name evidence="23" type="ORF">G3574_00945</name>
</gene>
<keyword evidence="12" id="KW-0829">Tyrosine-protein kinase</keyword>
<dbReference type="PANTHER" id="PTHR32309">
    <property type="entry name" value="TYROSINE-PROTEIN KINASE"/>
    <property type="match status" value="1"/>
</dbReference>
<dbReference type="GO" id="GO:0042802">
    <property type="term" value="F:identical protein binding"/>
    <property type="evidence" value="ECO:0007669"/>
    <property type="project" value="UniProtKB-ARBA"/>
</dbReference>
<dbReference type="NCBIfam" id="TIGR01005">
    <property type="entry name" value="eps_transp_fam"/>
    <property type="match status" value="1"/>
</dbReference>
<evidence type="ECO:0000256" key="9">
    <source>
        <dbReference type="ARBA" id="ARBA00022840"/>
    </source>
</evidence>
<evidence type="ECO:0000256" key="12">
    <source>
        <dbReference type="ARBA" id="ARBA00023137"/>
    </source>
</evidence>
<dbReference type="Pfam" id="PF13807">
    <property type="entry name" value="GNVR"/>
    <property type="match status" value="1"/>
</dbReference>
<keyword evidence="5 23" id="KW-0808">Transferase</keyword>
<feature type="coiled-coil region" evidence="18">
    <location>
        <begin position="280"/>
        <end position="321"/>
    </location>
</feature>
<dbReference type="InterPro" id="IPR003856">
    <property type="entry name" value="LPS_length_determ_N"/>
</dbReference>
<sequence length="750" mass="82286">MNQSIPLLAGPTSVRQDEQEIGLATYFDILWESRWLIATIALIVTLAGASYAFFVKPVYEANMLIQVEEEGQKESKNIVGDLSSMFNVKSSATSEMELLRSRLVVSRAIDNLRLYIGAEPKRFPVVGNWLSGFNKSLSTPGVAGYGGYAWGREKIDVSTFNVPDTMLNREFILTAEADGNYRVTQKDFGVDFRGKVGETSIVELPQGPIELRVDQLAGKPGVEFRLNRSSRLATIENIQTALTVTEQGGKTSGIIGANLQGSDPKTIYLVLNEIGKEYVKQNAARKTEEAEKSLAYLNKQLPELKTQLEQSEAKYNAFRNSNGTVDLSEESKLTLQQSSQAKLRKTELQQKRLELLTRYTPEHPLVQGIDSQLREINGELNQMQEHIKTLPLLEQNLVRLTREVKVNTDLYTALLNTAQQLRLITVGKVSNVRLIDSPMLPEKPVKPNRPMILALAVIGGLFLGVLIAFFRKSLTGTIDTPEQVENMIGVPVYATIPHSKKQKELYRSVSGKQQKVPLLAAVSSEDAAIESLRSFRAALQHSMPTFRNNIVLISGATPGMGKSFVSANLAALMAATGKRVLLIDADLRNGLLHLYFGFGRQDGLSDAIAGARGLDQVIHRNVIENMDFISTGTLPPNPAELLLRPSFTDMLEQLSSGYDLVLIDAPPILAVADTLIIGSHVGAIYITTRAGVTTPGEINESLKRLAQAGLAAKGVLFNDLKSRPGRYGYGYGYGNYRAAPASNTPLIEAR</sequence>
<proteinExistence type="inferred from homology"/>
<dbReference type="GO" id="GO:0004713">
    <property type="term" value="F:protein tyrosine kinase activity"/>
    <property type="evidence" value="ECO:0007669"/>
    <property type="project" value="UniProtKB-KW"/>
</dbReference>
<evidence type="ECO:0000256" key="15">
    <source>
        <dbReference type="ARBA" id="ARBA00054296"/>
    </source>
</evidence>
<dbReference type="Gene3D" id="3.40.50.300">
    <property type="entry name" value="P-loop containing nucleotide triphosphate hydrolases"/>
    <property type="match status" value="1"/>
</dbReference>
<evidence type="ECO:0000256" key="14">
    <source>
        <dbReference type="ARBA" id="ARBA00053015"/>
    </source>
</evidence>
<keyword evidence="8 23" id="KW-0418">Kinase</keyword>
<dbReference type="InterPro" id="IPR005700">
    <property type="entry name" value="EPS_ExoP-like"/>
</dbReference>
<dbReference type="Pfam" id="PF13614">
    <property type="entry name" value="AAA_31"/>
    <property type="match status" value="1"/>
</dbReference>
<keyword evidence="9" id="KW-0067">ATP-binding</keyword>
<evidence type="ECO:0000313" key="24">
    <source>
        <dbReference type="Proteomes" id="UP000482155"/>
    </source>
</evidence>
<dbReference type="GO" id="GO:0000271">
    <property type="term" value="P:polysaccharide biosynthetic process"/>
    <property type="evidence" value="ECO:0007669"/>
    <property type="project" value="UniProtKB-KW"/>
</dbReference>
<comment type="catalytic activity">
    <reaction evidence="14">
        <text>L-tyrosyl-[protein] + ATP = O-phospho-L-tyrosyl-[protein] + ADP + H(+)</text>
        <dbReference type="Rhea" id="RHEA:10596"/>
        <dbReference type="Rhea" id="RHEA-COMP:10136"/>
        <dbReference type="Rhea" id="RHEA-COMP:20101"/>
        <dbReference type="ChEBI" id="CHEBI:15378"/>
        <dbReference type="ChEBI" id="CHEBI:30616"/>
        <dbReference type="ChEBI" id="CHEBI:46858"/>
        <dbReference type="ChEBI" id="CHEBI:61978"/>
        <dbReference type="ChEBI" id="CHEBI:456216"/>
    </reaction>
</comment>
<evidence type="ECO:0000256" key="6">
    <source>
        <dbReference type="ARBA" id="ARBA00022692"/>
    </source>
</evidence>
<evidence type="ECO:0000256" key="16">
    <source>
        <dbReference type="ARBA" id="ARBA00067833"/>
    </source>
</evidence>
<keyword evidence="4" id="KW-0997">Cell inner membrane</keyword>
<dbReference type="PANTHER" id="PTHR32309:SF32">
    <property type="entry name" value="TYROSINE-PROTEIN KINASE ETK-RELATED"/>
    <property type="match status" value="1"/>
</dbReference>
<dbReference type="GO" id="GO:0005524">
    <property type="term" value="F:ATP binding"/>
    <property type="evidence" value="ECO:0007669"/>
    <property type="project" value="UniProtKB-KW"/>
</dbReference>
<dbReference type="Proteomes" id="UP000482155">
    <property type="component" value="Unassembled WGS sequence"/>
</dbReference>
<evidence type="ECO:0000256" key="13">
    <source>
        <dbReference type="ARBA" id="ARBA00023169"/>
    </source>
</evidence>
<accession>A0A6B3SGA5</accession>
<dbReference type="AlphaFoldDB" id="A0A6B3SGA5"/>
<dbReference type="GO" id="GO:0005886">
    <property type="term" value="C:plasma membrane"/>
    <property type="evidence" value="ECO:0007669"/>
    <property type="project" value="UniProtKB-SubCell"/>
</dbReference>
<feature type="domain" description="Tyrosine-protein kinase G-rich" evidence="22">
    <location>
        <begin position="393"/>
        <end position="472"/>
    </location>
</feature>
<evidence type="ECO:0000256" key="18">
    <source>
        <dbReference type="SAM" id="Coils"/>
    </source>
</evidence>
<name>A0A6B3SGA5_9BURK</name>
<feature type="domain" description="AAA" evidence="21">
    <location>
        <begin position="551"/>
        <end position="672"/>
    </location>
</feature>
<evidence type="ECO:0000256" key="8">
    <source>
        <dbReference type="ARBA" id="ARBA00022777"/>
    </source>
</evidence>
<dbReference type="NCBIfam" id="TIGR01007">
    <property type="entry name" value="eps_fam"/>
    <property type="match status" value="1"/>
</dbReference>
<keyword evidence="3" id="KW-1003">Cell membrane</keyword>
<keyword evidence="18" id="KW-0175">Coiled coil</keyword>
<keyword evidence="24" id="KW-1185">Reference proteome</keyword>
<evidence type="ECO:0000256" key="10">
    <source>
        <dbReference type="ARBA" id="ARBA00022989"/>
    </source>
</evidence>
<evidence type="ECO:0000256" key="17">
    <source>
        <dbReference type="ARBA" id="ARBA00081049"/>
    </source>
</evidence>
<dbReference type="InterPro" id="IPR050445">
    <property type="entry name" value="Bact_polysacc_biosynth/exp"/>
</dbReference>
<evidence type="ECO:0000259" key="20">
    <source>
        <dbReference type="Pfam" id="PF02706"/>
    </source>
</evidence>
<evidence type="ECO:0000313" key="23">
    <source>
        <dbReference type="EMBL" id="NEX59633.1"/>
    </source>
</evidence>
<evidence type="ECO:0000256" key="11">
    <source>
        <dbReference type="ARBA" id="ARBA00023136"/>
    </source>
</evidence>
<evidence type="ECO:0000256" key="19">
    <source>
        <dbReference type="SAM" id="Phobius"/>
    </source>
</evidence>
<protein>
    <recommendedName>
        <fullName evidence="16">Putative tyrosine-protein kinase EpsB</fullName>
    </recommendedName>
    <alternativeName>
        <fullName evidence="17">EPS I polysaccharide export protein EpsB</fullName>
    </alternativeName>
</protein>
<comment type="similarity">
    <text evidence="2">Belongs to the etk/wzc family.</text>
</comment>
<evidence type="ECO:0000256" key="1">
    <source>
        <dbReference type="ARBA" id="ARBA00004429"/>
    </source>
</evidence>